<dbReference type="InterPro" id="IPR008928">
    <property type="entry name" value="6-hairpin_glycosidase_sf"/>
</dbReference>
<feature type="non-terminal residue" evidence="4">
    <location>
        <position position="602"/>
    </location>
</feature>
<dbReference type="InterPro" id="IPR018232">
    <property type="entry name" value="Glyco_hydro_37_CS"/>
</dbReference>
<name>A0A850PIS2_9PROT</name>
<dbReference type="GO" id="GO:0005993">
    <property type="term" value="P:trehalose catabolic process"/>
    <property type="evidence" value="ECO:0007669"/>
    <property type="project" value="TreeGrafter"/>
</dbReference>
<dbReference type="InterPro" id="IPR012341">
    <property type="entry name" value="6hp_glycosidase-like_sf"/>
</dbReference>
<evidence type="ECO:0000313" key="5">
    <source>
        <dbReference type="Proteomes" id="UP000585665"/>
    </source>
</evidence>
<dbReference type="EMBL" id="JABXXR010000279">
    <property type="protein sequence ID" value="NVN42116.1"/>
    <property type="molecule type" value="Genomic_DNA"/>
</dbReference>
<dbReference type="PRINTS" id="PR00744">
    <property type="entry name" value="GLHYDRLASE37"/>
</dbReference>
<dbReference type="InterPro" id="IPR001661">
    <property type="entry name" value="Glyco_hydro_37"/>
</dbReference>
<comment type="caution">
    <text evidence="4">The sequence shown here is derived from an EMBL/GenBank/DDBJ whole genome shotgun (WGS) entry which is preliminary data.</text>
</comment>
<dbReference type="NCBIfam" id="NF009774">
    <property type="entry name" value="PRK13271.1"/>
    <property type="match status" value="1"/>
</dbReference>
<keyword evidence="5" id="KW-1185">Reference proteome</keyword>
<dbReference type="Gene3D" id="1.50.10.10">
    <property type="match status" value="1"/>
</dbReference>
<dbReference type="NCBIfam" id="NF009773">
    <property type="entry name" value="PRK13270.1"/>
    <property type="match status" value="1"/>
</dbReference>
<dbReference type="Proteomes" id="UP000585665">
    <property type="component" value="Unassembled WGS sequence"/>
</dbReference>
<accession>A0A850PIS2</accession>
<sequence>PAAPSPVASAPTGDTPQTIPDALVGAIGAAHVFPDAKTAVDAIPDAPADEIGREFEEARSRPGFNLHDFVMQHFAIAPTKSLSYRRRPDESVMEYIDGMWDVLTRKADISQAHSSLLPLPHDYVVPGGRFSELYYWDSYFTMIGLFESQRIDLMRDMVRDMASLIDRYGHIPNGARAYYLSRSEPPAFALMVDLLAQHDGQVAYATYLPQLRREYDYWMQGADALQPGQQNAHVVRLPDGALMNRYWDARDTPRDESYPQDVATAALTDRPHNELWRDLRAGSESGWDFSSRWLADGRTLATIHTTELLPVDLNALMAHLEQALAYGYAVQGDATTGQQFSARANARIAAMNQYLWSADRKGYFDYDWKAGKQTDIVSGAMAMPLFLRLASPDQARLVAQTVQDKLLKHGGLTATDRTTGQQWDAPNGWAPLEWIAIKGLLQYHQDKLAADIAYRWMSRVIGTYEKSGVLLEKYDVVATDISPQGGKGGGEYPMQIGFGWTNGTLIGLMNRFPQTTRLVLDHNPLAEQQSTESTSQNGEDLPSFVDYSQVPVHKAAPSSVAPSPRPARPASAGDGRQAATTPAAAEVPAPANDTAPPTVVPN</sequence>
<feature type="non-terminal residue" evidence="4">
    <location>
        <position position="1"/>
    </location>
</feature>
<dbReference type="GO" id="GO:0004555">
    <property type="term" value="F:alpha,alpha-trehalase activity"/>
    <property type="evidence" value="ECO:0007669"/>
    <property type="project" value="InterPro"/>
</dbReference>
<dbReference type="PANTHER" id="PTHR23403:SF1">
    <property type="entry name" value="TREHALASE"/>
    <property type="match status" value="1"/>
</dbReference>
<protein>
    <submittedName>
        <fullName evidence="4">Alpha,alpha-trehalase TreF</fullName>
    </submittedName>
</protein>
<proteinExistence type="predicted"/>
<dbReference type="AlphaFoldDB" id="A0A850PIS2"/>
<evidence type="ECO:0000313" key="4">
    <source>
        <dbReference type="EMBL" id="NVN42116.1"/>
    </source>
</evidence>
<dbReference type="RefSeq" id="WP_176614929.1">
    <property type="nucleotide sequence ID" value="NZ_JABXXR010000279.1"/>
</dbReference>
<keyword evidence="2" id="KW-0326">Glycosidase</keyword>
<evidence type="ECO:0000256" key="1">
    <source>
        <dbReference type="ARBA" id="ARBA00022801"/>
    </source>
</evidence>
<dbReference type="PROSITE" id="PS00928">
    <property type="entry name" value="TREHALASE_2"/>
    <property type="match status" value="1"/>
</dbReference>
<dbReference type="Pfam" id="PF01204">
    <property type="entry name" value="Trehalase"/>
    <property type="match status" value="1"/>
</dbReference>
<dbReference type="PANTHER" id="PTHR23403">
    <property type="entry name" value="TREHALASE"/>
    <property type="match status" value="1"/>
</dbReference>
<gene>
    <name evidence="4" type="primary">treF</name>
    <name evidence="4" type="ORF">HUK82_16340</name>
</gene>
<feature type="region of interest" description="Disordered" evidence="3">
    <location>
        <begin position="548"/>
        <end position="602"/>
    </location>
</feature>
<keyword evidence="1" id="KW-0378">Hydrolase</keyword>
<dbReference type="SUPFAM" id="SSF48208">
    <property type="entry name" value="Six-hairpin glycosidases"/>
    <property type="match status" value="1"/>
</dbReference>
<evidence type="ECO:0000256" key="2">
    <source>
        <dbReference type="ARBA" id="ARBA00023295"/>
    </source>
</evidence>
<feature type="compositionally biased region" description="Low complexity" evidence="3">
    <location>
        <begin position="555"/>
        <end position="595"/>
    </location>
</feature>
<organism evidence="4 5">
    <name type="scientific">Ameyamaea chiangmaiensis</name>
    <dbReference type="NCBI Taxonomy" id="442969"/>
    <lineage>
        <taxon>Bacteria</taxon>
        <taxon>Pseudomonadati</taxon>
        <taxon>Pseudomonadota</taxon>
        <taxon>Alphaproteobacteria</taxon>
        <taxon>Acetobacterales</taxon>
        <taxon>Acetobacteraceae</taxon>
        <taxon>Ameyamaea</taxon>
    </lineage>
</organism>
<reference evidence="4 5" key="1">
    <citation type="submission" date="2020-06" db="EMBL/GenBank/DDBJ databases">
        <title>Description of novel acetic acid bacteria.</title>
        <authorList>
            <person name="Sombolestani A."/>
        </authorList>
    </citation>
    <scope>NUCLEOTIDE SEQUENCE [LARGE SCALE GENOMIC DNA]</scope>
    <source>
        <strain evidence="4 5">LMG 27010</strain>
    </source>
</reference>
<evidence type="ECO:0000256" key="3">
    <source>
        <dbReference type="SAM" id="MobiDB-lite"/>
    </source>
</evidence>
<dbReference type="PROSITE" id="PS00927">
    <property type="entry name" value="TREHALASE_1"/>
    <property type="match status" value="1"/>
</dbReference>